<accession>A0ABD3KG17</accession>
<name>A0ABD3KG17_EUCGL</name>
<sequence>MLRSVKGVNPGVGLKLFRNTMAKSRSHCGADGSAAGLEGEGLGHKEAQFAHNGTAFWYDGNGGARKLGKELLLDAGKRVRMFDVRRHRKLEMRDRGSWKRLANLHHYLTTKSGWNYGMKPWSCRMSGDICQLMFRYEEMNASAT</sequence>
<keyword evidence="2" id="KW-1185">Reference proteome</keyword>
<dbReference type="EMBL" id="JBJKBG010000005">
    <property type="protein sequence ID" value="KAL3738874.1"/>
    <property type="molecule type" value="Genomic_DNA"/>
</dbReference>
<dbReference type="Proteomes" id="UP001634007">
    <property type="component" value="Unassembled WGS sequence"/>
</dbReference>
<proteinExistence type="predicted"/>
<dbReference type="AlphaFoldDB" id="A0ABD3KG17"/>
<evidence type="ECO:0000313" key="1">
    <source>
        <dbReference type="EMBL" id="KAL3738874.1"/>
    </source>
</evidence>
<comment type="caution">
    <text evidence="1">The sequence shown here is derived from an EMBL/GenBank/DDBJ whole genome shotgun (WGS) entry which is preliminary data.</text>
</comment>
<protein>
    <submittedName>
        <fullName evidence="1">Uncharacterized protein</fullName>
    </submittedName>
</protein>
<reference evidence="1 2" key="1">
    <citation type="submission" date="2024-11" db="EMBL/GenBank/DDBJ databases">
        <title>Chromosome-level genome assembly of Eucalyptus globulus Labill. provides insights into its genome evolution.</title>
        <authorList>
            <person name="Li X."/>
        </authorList>
    </citation>
    <scope>NUCLEOTIDE SEQUENCE [LARGE SCALE GENOMIC DNA]</scope>
    <source>
        <strain evidence="1">CL2024</strain>
        <tissue evidence="1">Fresh tender leaves</tissue>
    </source>
</reference>
<gene>
    <name evidence="1" type="ORF">ACJRO7_020277</name>
</gene>
<organism evidence="1 2">
    <name type="scientific">Eucalyptus globulus</name>
    <name type="common">Tasmanian blue gum</name>
    <dbReference type="NCBI Taxonomy" id="34317"/>
    <lineage>
        <taxon>Eukaryota</taxon>
        <taxon>Viridiplantae</taxon>
        <taxon>Streptophyta</taxon>
        <taxon>Embryophyta</taxon>
        <taxon>Tracheophyta</taxon>
        <taxon>Spermatophyta</taxon>
        <taxon>Magnoliopsida</taxon>
        <taxon>eudicotyledons</taxon>
        <taxon>Gunneridae</taxon>
        <taxon>Pentapetalae</taxon>
        <taxon>rosids</taxon>
        <taxon>malvids</taxon>
        <taxon>Myrtales</taxon>
        <taxon>Myrtaceae</taxon>
        <taxon>Myrtoideae</taxon>
        <taxon>Eucalypteae</taxon>
        <taxon>Eucalyptus</taxon>
    </lineage>
</organism>
<evidence type="ECO:0000313" key="2">
    <source>
        <dbReference type="Proteomes" id="UP001634007"/>
    </source>
</evidence>